<dbReference type="PANTHER" id="PTHR48098">
    <property type="entry name" value="ENTEROCHELIN ESTERASE-RELATED"/>
    <property type="match status" value="1"/>
</dbReference>
<keyword evidence="3" id="KW-1185">Reference proteome</keyword>
<proteinExistence type="predicted"/>
<evidence type="ECO:0000313" key="2">
    <source>
        <dbReference type="EMBL" id="GAP30650.1"/>
    </source>
</evidence>
<gene>
    <name evidence="2" type="ORF">NSK11_contig00090-0015</name>
</gene>
<feature type="compositionally biased region" description="Low complexity" evidence="1">
    <location>
        <begin position="392"/>
        <end position="401"/>
    </location>
</feature>
<evidence type="ECO:0000313" key="3">
    <source>
        <dbReference type="Proteomes" id="UP000037179"/>
    </source>
</evidence>
<feature type="compositionally biased region" description="Pro residues" evidence="1">
    <location>
        <begin position="374"/>
        <end position="386"/>
    </location>
</feature>
<reference evidence="2 3" key="2">
    <citation type="journal article" date="2016" name="Genome Announc.">
        <title>Draft Genome Sequence of Erythromycin- and Oxytetracycline-Sensitive Nocardia seriolae Strain U-1 (NBRC 110359).</title>
        <authorList>
            <person name="Imajoh M."/>
            <person name="Sukeda M."/>
            <person name="Shimizu M."/>
            <person name="Yamane J."/>
            <person name="Ohnishi K."/>
            <person name="Oshima S."/>
        </authorList>
    </citation>
    <scope>NUCLEOTIDE SEQUENCE [LARGE SCALE GENOMIC DNA]</scope>
    <source>
        <strain evidence="2 3">U-1</strain>
    </source>
</reference>
<feature type="region of interest" description="Disordered" evidence="1">
    <location>
        <begin position="369"/>
        <end position="411"/>
    </location>
</feature>
<feature type="compositionally biased region" description="Basic and acidic residues" evidence="1">
    <location>
        <begin position="1"/>
        <end position="11"/>
    </location>
</feature>
<dbReference type="EMBL" id="BBYQ01000090">
    <property type="protein sequence ID" value="GAP30650.1"/>
    <property type="molecule type" value="Genomic_DNA"/>
</dbReference>
<reference evidence="3" key="1">
    <citation type="submission" date="2015-07" db="EMBL/GenBank/DDBJ databases">
        <title>Nocardia seriolae U-1 whole genome shotgun sequence.</title>
        <authorList>
            <person name="Imajoh M."/>
            <person name="Fukumoto Y."/>
            <person name="Sukeda M."/>
            <person name="Yamane J."/>
            <person name="Yamasaki K."/>
            <person name="Shimizu M."/>
            <person name="Ohnishi K."/>
            <person name="Oshima S."/>
        </authorList>
    </citation>
    <scope>NUCLEOTIDE SEQUENCE [LARGE SCALE GENOMIC DNA]</scope>
    <source>
        <strain evidence="3">U-1</strain>
    </source>
</reference>
<dbReference type="SUPFAM" id="SSF53474">
    <property type="entry name" value="alpha/beta-Hydrolases"/>
    <property type="match status" value="1"/>
</dbReference>
<feature type="compositionally biased region" description="Pro residues" evidence="1">
    <location>
        <begin position="402"/>
        <end position="411"/>
    </location>
</feature>
<dbReference type="InterPro" id="IPR029058">
    <property type="entry name" value="AB_hydrolase_fold"/>
</dbReference>
<dbReference type="InterPro" id="IPR050583">
    <property type="entry name" value="Mycobacterial_A85_antigen"/>
</dbReference>
<comment type="caution">
    <text evidence="2">The sequence shown here is derived from an EMBL/GenBank/DDBJ whole genome shotgun (WGS) entry which is preliminary data.</text>
</comment>
<accession>A0ABC9YZE4</accession>
<evidence type="ECO:0000256" key="1">
    <source>
        <dbReference type="SAM" id="MobiDB-lite"/>
    </source>
</evidence>
<sequence>MLHGEPPRREQGSGGGFEGSGRVRPGNGRAKQDMRGGWAKRGLVGAAVAAMLPFGVVAGPAAADTNPNAFDFYVDSSMGSVKTRIVRAADGNTDRVVYLLDGERAQNDYNGWEIHTAIPAALAKFNINVVMPVGGESSFYQDWDGPSSFGGSNPDANLFPSRDSGSAIAGWDETSGKSYTYQWETFLTQNLRDALRDRRGFSDSRNGIFGLSSGGSAALLFAAYHPDQFNYAGSLSGYLYMSAPGMRDALRLALLAAGGYNIDSMAAAGSPKWQRMDPYGFVGNLVANNTRLYISAGSAVPAQQDLSSTDAVIQGMPLEGIALANTKAFQSKLQGLNYDNVTYDLPTIGVHNWGNWEQAANRMLPDIAQHIGKPLPPGAQPAPPADGPGGAQPPNGEQPAGAPAPGPGPQN</sequence>
<dbReference type="Pfam" id="PF00756">
    <property type="entry name" value="Esterase"/>
    <property type="match status" value="1"/>
</dbReference>
<dbReference type="PANTHER" id="PTHR48098:SF1">
    <property type="entry name" value="DIACYLGLYCEROL ACYLTRANSFERASE_MYCOLYLTRANSFERASE AG85A"/>
    <property type="match status" value="1"/>
</dbReference>
<dbReference type="Gene3D" id="3.40.50.1820">
    <property type="entry name" value="alpha/beta hydrolase"/>
    <property type="match status" value="1"/>
</dbReference>
<protein>
    <submittedName>
        <fullName evidence="2">Mycolyltransferase</fullName>
    </submittedName>
</protein>
<dbReference type="Proteomes" id="UP000037179">
    <property type="component" value="Unassembled WGS sequence"/>
</dbReference>
<organism evidence="2 3">
    <name type="scientific">Nocardia seriolae</name>
    <dbReference type="NCBI Taxonomy" id="37332"/>
    <lineage>
        <taxon>Bacteria</taxon>
        <taxon>Bacillati</taxon>
        <taxon>Actinomycetota</taxon>
        <taxon>Actinomycetes</taxon>
        <taxon>Mycobacteriales</taxon>
        <taxon>Nocardiaceae</taxon>
        <taxon>Nocardia</taxon>
    </lineage>
</organism>
<feature type="region of interest" description="Disordered" evidence="1">
    <location>
        <begin position="1"/>
        <end position="34"/>
    </location>
</feature>
<dbReference type="InterPro" id="IPR000801">
    <property type="entry name" value="Esterase-like"/>
</dbReference>
<name>A0ABC9YZE4_9NOCA</name>
<dbReference type="AlphaFoldDB" id="A0ABC9YZE4"/>